<organism evidence="1 2">
    <name type="scientific">Ceutorhynchus assimilis</name>
    <name type="common">cabbage seed weevil</name>
    <dbReference type="NCBI Taxonomy" id="467358"/>
    <lineage>
        <taxon>Eukaryota</taxon>
        <taxon>Metazoa</taxon>
        <taxon>Ecdysozoa</taxon>
        <taxon>Arthropoda</taxon>
        <taxon>Hexapoda</taxon>
        <taxon>Insecta</taxon>
        <taxon>Pterygota</taxon>
        <taxon>Neoptera</taxon>
        <taxon>Endopterygota</taxon>
        <taxon>Coleoptera</taxon>
        <taxon>Polyphaga</taxon>
        <taxon>Cucujiformia</taxon>
        <taxon>Curculionidae</taxon>
        <taxon>Ceutorhynchinae</taxon>
        <taxon>Ceutorhynchus</taxon>
    </lineage>
</organism>
<dbReference type="OrthoDB" id="6762850at2759"/>
<gene>
    <name evidence="1" type="ORF">CEUTPL_LOCUS7464</name>
</gene>
<proteinExistence type="predicted"/>
<evidence type="ECO:0000313" key="1">
    <source>
        <dbReference type="EMBL" id="CAH1128735.1"/>
    </source>
</evidence>
<dbReference type="Proteomes" id="UP001152799">
    <property type="component" value="Chromosome 3"/>
</dbReference>
<reference evidence="1" key="1">
    <citation type="submission" date="2022-01" db="EMBL/GenBank/DDBJ databases">
        <authorList>
            <person name="King R."/>
        </authorList>
    </citation>
    <scope>NUCLEOTIDE SEQUENCE</scope>
</reference>
<sequence length="258" mass="30532">MYEKLRKLKLPVKAFQALILIMVILKQCSSLSHSHMRCFGPVSKTKVYNHDNGYVYVSNSSRHQIMISGDIEYGLYQISTPLNPTWNVKYRHHGHRMEEEPPHSFYLFDPRTRRFLCWKNVNGSMISMDYKNIEQKKHWDLCKFIDRVSDDKRFLGAYVTLQLEGHRGTTMQFDKKGRNISHKRIQKCIRKLSRESDDIRVRQIKRCMGRKLYLFKYPPEKSHDCCSEAFETLCKGKTRHMPELKDACRKARSCAGYP</sequence>
<dbReference type="EMBL" id="OU892279">
    <property type="protein sequence ID" value="CAH1128735.1"/>
    <property type="molecule type" value="Genomic_DNA"/>
</dbReference>
<protein>
    <submittedName>
        <fullName evidence="1">Uncharacterized protein</fullName>
    </submittedName>
</protein>
<evidence type="ECO:0000313" key="2">
    <source>
        <dbReference type="Proteomes" id="UP001152799"/>
    </source>
</evidence>
<name>A0A9P0GPP8_9CUCU</name>
<accession>A0A9P0GPP8</accession>
<keyword evidence="2" id="KW-1185">Reference proteome</keyword>
<dbReference type="AlphaFoldDB" id="A0A9P0GPP8"/>